<reference evidence="2" key="1">
    <citation type="journal article" date="2022" name="Mol. Ecol. Resour.">
        <title>The genomes of chicory, endive, great burdock and yacon provide insights into Asteraceae palaeo-polyploidization history and plant inulin production.</title>
        <authorList>
            <person name="Fan W."/>
            <person name="Wang S."/>
            <person name="Wang H."/>
            <person name="Wang A."/>
            <person name="Jiang F."/>
            <person name="Liu H."/>
            <person name="Zhao H."/>
            <person name="Xu D."/>
            <person name="Zhang Y."/>
        </authorList>
    </citation>
    <scope>NUCLEOTIDE SEQUENCE [LARGE SCALE GENOMIC DNA]</scope>
    <source>
        <strain evidence="2">cv. Niubang</strain>
    </source>
</reference>
<protein>
    <submittedName>
        <fullName evidence="1">Uncharacterized protein</fullName>
    </submittedName>
</protein>
<reference evidence="1 2" key="2">
    <citation type="journal article" date="2022" name="Mol. Ecol. Resour.">
        <title>The genomes of chicory, endive, great burdock and yacon provide insights into Asteraceae paleo-polyploidization history and plant inulin production.</title>
        <authorList>
            <person name="Fan W."/>
            <person name="Wang S."/>
            <person name="Wang H."/>
            <person name="Wang A."/>
            <person name="Jiang F."/>
            <person name="Liu H."/>
            <person name="Zhao H."/>
            <person name="Xu D."/>
            <person name="Zhang Y."/>
        </authorList>
    </citation>
    <scope>NUCLEOTIDE SEQUENCE [LARGE SCALE GENOMIC DNA]</scope>
    <source>
        <strain evidence="2">cv. Niubang</strain>
    </source>
</reference>
<sequence>MILHLLLVFSVIRITFTSPLSSSAEANCTRVCGGGGGRETTVEYPFGFTSGCEISLNCSENGNIQIAGYNVQNLTRDYILINFPAKCDRQFEEIRFFHSSNFALTSRNGLLLENCSSTLNDCVVSPTRVENHFNLQQCDSTTNRSMNCYSEDNPDLEDIMNLGRLETAGCKVLFSSVTVGLNGTSSENSPASLEFQSLQLGWWVKGDCKCHRNAVCRNVSFENTMMGYRCHCNEGYDGDGFVDGDGCHRG</sequence>
<comment type="caution">
    <text evidence="1">The sequence shown here is derived from an EMBL/GenBank/DDBJ whole genome shotgun (WGS) entry which is preliminary data.</text>
</comment>
<organism evidence="1 2">
    <name type="scientific">Arctium lappa</name>
    <name type="common">Greater burdock</name>
    <name type="synonym">Lappa major</name>
    <dbReference type="NCBI Taxonomy" id="4217"/>
    <lineage>
        <taxon>Eukaryota</taxon>
        <taxon>Viridiplantae</taxon>
        <taxon>Streptophyta</taxon>
        <taxon>Embryophyta</taxon>
        <taxon>Tracheophyta</taxon>
        <taxon>Spermatophyta</taxon>
        <taxon>Magnoliopsida</taxon>
        <taxon>eudicotyledons</taxon>
        <taxon>Gunneridae</taxon>
        <taxon>Pentapetalae</taxon>
        <taxon>asterids</taxon>
        <taxon>campanulids</taxon>
        <taxon>Asterales</taxon>
        <taxon>Asteraceae</taxon>
        <taxon>Carduoideae</taxon>
        <taxon>Cardueae</taxon>
        <taxon>Arctiinae</taxon>
        <taxon>Arctium</taxon>
    </lineage>
</organism>
<dbReference type="EMBL" id="CM042062">
    <property type="protein sequence ID" value="KAI3669640.1"/>
    <property type="molecule type" value="Genomic_DNA"/>
</dbReference>
<evidence type="ECO:0000313" key="1">
    <source>
        <dbReference type="EMBL" id="KAI3669640.1"/>
    </source>
</evidence>
<proteinExistence type="predicted"/>
<evidence type="ECO:0000313" key="2">
    <source>
        <dbReference type="Proteomes" id="UP001055879"/>
    </source>
</evidence>
<keyword evidence="2" id="KW-1185">Reference proteome</keyword>
<accession>A0ACB8XNP7</accession>
<gene>
    <name evidence="1" type="ORF">L6452_40949</name>
</gene>
<name>A0ACB8XNP7_ARCLA</name>
<dbReference type="Proteomes" id="UP001055879">
    <property type="component" value="Linkage Group LG16"/>
</dbReference>